<dbReference type="InterPro" id="IPR000782">
    <property type="entry name" value="FAS1_domain"/>
</dbReference>
<reference evidence="11" key="2">
    <citation type="journal article" date="2008" name="Nucleic Acids Res.">
        <title>The rice annotation project database (RAP-DB): 2008 update.</title>
        <authorList>
            <consortium name="The rice annotation project (RAP)"/>
        </authorList>
    </citation>
    <scope>GENOME REANNOTATION</scope>
    <source>
        <strain evidence="11">cv. Nipponbare</strain>
    </source>
</reference>
<evidence type="ECO:0000256" key="5">
    <source>
        <dbReference type="ARBA" id="ARBA00022729"/>
    </source>
</evidence>
<dbReference type="EMBL" id="AP008210">
    <property type="protein sequence ID" value="BAF14973.2"/>
    <property type="molecule type" value="Genomic_DNA"/>
</dbReference>
<dbReference type="Pfam" id="PF02469">
    <property type="entry name" value="Fasciclin"/>
    <property type="match status" value="1"/>
</dbReference>
<keyword evidence="4" id="KW-0449">Lipoprotein</keyword>
<evidence type="ECO:0000259" key="9">
    <source>
        <dbReference type="PROSITE" id="PS50213"/>
    </source>
</evidence>
<feature type="non-terminal residue" evidence="10">
    <location>
        <position position="1"/>
    </location>
</feature>
<evidence type="ECO:0000256" key="6">
    <source>
        <dbReference type="ARBA" id="ARBA00023136"/>
    </source>
</evidence>
<evidence type="ECO:0000313" key="11">
    <source>
        <dbReference type="Proteomes" id="UP000000763"/>
    </source>
</evidence>
<evidence type="ECO:0000256" key="8">
    <source>
        <dbReference type="SAM" id="MobiDB-lite"/>
    </source>
</evidence>
<dbReference type="SMART" id="SM00554">
    <property type="entry name" value="FAS1"/>
    <property type="match status" value="1"/>
</dbReference>
<keyword evidence="6" id="KW-0472">Membrane</keyword>
<evidence type="ECO:0000313" key="10">
    <source>
        <dbReference type="EMBL" id="BAF14973.2"/>
    </source>
</evidence>
<dbReference type="FunFam" id="2.30.180.10:FF:000012">
    <property type="entry name" value="Fasciclin-like arabinogalactan protein 7"/>
    <property type="match status" value="1"/>
</dbReference>
<dbReference type="AlphaFoldDB" id="Q0JCG4"/>
<dbReference type="GO" id="GO:0098552">
    <property type="term" value="C:side of membrane"/>
    <property type="evidence" value="ECO:0007669"/>
    <property type="project" value="UniProtKB-KW"/>
</dbReference>
<evidence type="ECO:0000256" key="7">
    <source>
        <dbReference type="ARBA" id="ARBA00024686"/>
    </source>
</evidence>
<name>Q0JCG4_ORYSJ</name>
<dbReference type="KEGG" id="dosa:Os04g0472200"/>
<dbReference type="SUPFAM" id="SSF82153">
    <property type="entry name" value="FAS1 domain"/>
    <property type="match status" value="1"/>
</dbReference>
<protein>
    <submittedName>
        <fullName evidence="10">Os04g0472200 protein</fullName>
    </submittedName>
</protein>
<reference evidence="10 11" key="1">
    <citation type="journal article" date="2005" name="Nature">
        <title>The map-based sequence of the rice genome.</title>
        <authorList>
            <consortium name="International rice genome sequencing project (IRGSP)"/>
            <person name="Matsumoto T."/>
            <person name="Wu J."/>
            <person name="Kanamori H."/>
            <person name="Katayose Y."/>
            <person name="Fujisawa M."/>
            <person name="Namiki N."/>
            <person name="Mizuno H."/>
            <person name="Yamamoto K."/>
            <person name="Antonio B.A."/>
            <person name="Baba T."/>
            <person name="Sakata K."/>
            <person name="Nagamura Y."/>
            <person name="Aoki H."/>
            <person name="Arikawa K."/>
            <person name="Arita K."/>
            <person name="Bito T."/>
            <person name="Chiden Y."/>
            <person name="Fujitsuka N."/>
            <person name="Fukunaka R."/>
            <person name="Hamada M."/>
            <person name="Harada C."/>
            <person name="Hayashi A."/>
            <person name="Hijishita S."/>
            <person name="Honda M."/>
            <person name="Hosokawa S."/>
            <person name="Ichikawa Y."/>
            <person name="Idonuma A."/>
            <person name="Iijima M."/>
            <person name="Ikeda M."/>
            <person name="Ikeno M."/>
            <person name="Ito K."/>
            <person name="Ito S."/>
            <person name="Ito T."/>
            <person name="Ito Y."/>
            <person name="Ito Y."/>
            <person name="Iwabuchi A."/>
            <person name="Kamiya K."/>
            <person name="Karasawa W."/>
            <person name="Kurita K."/>
            <person name="Katagiri S."/>
            <person name="Kikuta A."/>
            <person name="Kobayashi H."/>
            <person name="Kobayashi N."/>
            <person name="Machita K."/>
            <person name="Maehara T."/>
            <person name="Masukawa M."/>
            <person name="Mizubayashi T."/>
            <person name="Mukai Y."/>
            <person name="Nagasaki H."/>
            <person name="Nagata Y."/>
            <person name="Naito S."/>
            <person name="Nakashima M."/>
            <person name="Nakama Y."/>
            <person name="Nakamichi Y."/>
            <person name="Nakamura M."/>
            <person name="Meguro A."/>
            <person name="Negishi M."/>
            <person name="Ohta I."/>
            <person name="Ohta T."/>
            <person name="Okamoto M."/>
            <person name="Ono N."/>
            <person name="Saji S."/>
            <person name="Sakaguchi M."/>
            <person name="Sakai K."/>
            <person name="Shibata M."/>
            <person name="Shimokawa T."/>
            <person name="Song J."/>
            <person name="Takazaki Y."/>
            <person name="Terasawa K."/>
            <person name="Tsugane M."/>
            <person name="Tsuji K."/>
            <person name="Ueda S."/>
            <person name="Waki K."/>
            <person name="Yamagata H."/>
            <person name="Yamamoto M."/>
            <person name="Yamamoto S."/>
            <person name="Yamane H."/>
            <person name="Yoshiki S."/>
            <person name="Yoshihara R."/>
            <person name="Yukawa K."/>
            <person name="Zhong H."/>
            <person name="Yano M."/>
            <person name="Yuan Q."/>
            <person name="Ouyang S."/>
            <person name="Liu J."/>
            <person name="Jones K.M."/>
            <person name="Gansberger K."/>
            <person name="Moffat K."/>
            <person name="Hill J."/>
            <person name="Bera J."/>
            <person name="Fadrosh D."/>
            <person name="Jin S."/>
            <person name="Johri S."/>
            <person name="Kim M."/>
            <person name="Overton L."/>
            <person name="Reardon M."/>
            <person name="Tsitrin T."/>
            <person name="Vuong H."/>
            <person name="Weaver B."/>
            <person name="Ciecko A."/>
            <person name="Tallon L."/>
            <person name="Jackson J."/>
            <person name="Pai G."/>
            <person name="Aken S.V."/>
            <person name="Utterback T."/>
            <person name="Reidmuller S."/>
            <person name="Feldblyum T."/>
            <person name="Hsiao J."/>
            <person name="Zismann V."/>
            <person name="Iobst S."/>
            <person name="de Vazeille A.R."/>
            <person name="Buell C.R."/>
            <person name="Ying K."/>
            <person name="Li Y."/>
            <person name="Lu T."/>
            <person name="Huang Y."/>
            <person name="Zhao Q."/>
            <person name="Feng Q."/>
            <person name="Zhang L."/>
            <person name="Zhu J."/>
            <person name="Weng Q."/>
            <person name="Mu J."/>
            <person name="Lu Y."/>
            <person name="Fan D."/>
            <person name="Liu Y."/>
            <person name="Guan J."/>
            <person name="Zhang Y."/>
            <person name="Yu S."/>
            <person name="Liu X."/>
            <person name="Zhang Y."/>
            <person name="Hong G."/>
            <person name="Han B."/>
            <person name="Choisne N."/>
            <person name="Demange N."/>
            <person name="Orjeda G."/>
            <person name="Samain S."/>
            <person name="Cattolico L."/>
            <person name="Pelletier E."/>
            <person name="Couloux A."/>
            <person name="Segurens B."/>
            <person name="Wincker P."/>
            <person name="D'Hont A."/>
            <person name="Scarpelli C."/>
            <person name="Weissenbach J."/>
            <person name="Salanoubat M."/>
            <person name="Quetier F."/>
            <person name="Yu Y."/>
            <person name="Kim H.R."/>
            <person name="Rambo T."/>
            <person name="Currie J."/>
            <person name="Collura K."/>
            <person name="Luo M."/>
            <person name="Yang T."/>
            <person name="Ammiraju J.S.S."/>
            <person name="Engler F."/>
            <person name="Soderlund C."/>
            <person name="Wing R.A."/>
            <person name="Palmer L.E."/>
            <person name="de la Bastide M."/>
            <person name="Spiegel L."/>
            <person name="Nascimento L."/>
            <person name="Zutavern T."/>
            <person name="O'Shaughnessy A."/>
            <person name="Dike S."/>
            <person name="Dedhia N."/>
            <person name="Preston R."/>
            <person name="Balija V."/>
            <person name="McCombie W.R."/>
            <person name="Chow T."/>
            <person name="Chen H."/>
            <person name="Chung M."/>
            <person name="Chen C."/>
            <person name="Shaw J."/>
            <person name="Wu H."/>
            <person name="Hsiao K."/>
            <person name="Chao Y."/>
            <person name="Chu M."/>
            <person name="Cheng C."/>
            <person name="Hour A."/>
            <person name="Lee P."/>
            <person name="Lin S."/>
            <person name="Lin Y."/>
            <person name="Liou J."/>
            <person name="Liu S."/>
            <person name="Hsing Y."/>
            <person name="Raghuvanshi S."/>
            <person name="Mohanty A."/>
            <person name="Bharti A.K."/>
            <person name="Gaur A."/>
            <person name="Gupta V."/>
            <person name="Kumar D."/>
            <person name="Ravi V."/>
            <person name="Vij S."/>
            <person name="Kapur A."/>
            <person name="Khurana P."/>
            <person name="Khurana P."/>
            <person name="Khurana J.P."/>
            <person name="Tyagi A.K."/>
            <person name="Gaikwad K."/>
            <person name="Singh A."/>
            <person name="Dalal V."/>
            <person name="Srivastava S."/>
            <person name="Dixit A."/>
            <person name="Pal A.K."/>
            <person name="Ghazi I.A."/>
            <person name="Yadav M."/>
            <person name="Pandit A."/>
            <person name="Bhargava A."/>
            <person name="Sureshbabu K."/>
            <person name="Batra K."/>
            <person name="Sharma T.R."/>
            <person name="Mohapatra T."/>
            <person name="Singh N.K."/>
            <person name="Messing J."/>
            <person name="Nelson A.B."/>
            <person name="Fuks G."/>
            <person name="Kavchok S."/>
            <person name="Keizer G."/>
            <person name="Linton E."/>
            <person name="Llaca V."/>
            <person name="Song R."/>
            <person name="Tanyolac B."/>
            <person name="Young S."/>
            <person name="Ho-Il K."/>
            <person name="Hahn J.H."/>
            <person name="Sangsakoo G."/>
            <person name="Vanavichit A."/>
            <person name="de Mattos Luiz.A.T."/>
            <person name="Zimmer P.D."/>
            <person name="Malone G."/>
            <person name="Dellagostin O."/>
            <person name="de Oliveira A.C."/>
            <person name="Bevan M."/>
            <person name="Bancroft I."/>
            <person name="Minx P."/>
            <person name="Cordum H."/>
            <person name="Wilson R."/>
            <person name="Cheng Z."/>
            <person name="Jin W."/>
            <person name="Jiang J."/>
            <person name="Leong S.A."/>
            <person name="Iwama H."/>
            <person name="Gojobori T."/>
            <person name="Itoh T."/>
            <person name="Niimura Y."/>
            <person name="Fujii Y."/>
            <person name="Habara T."/>
            <person name="Sakai H."/>
            <person name="Sato Y."/>
            <person name="Wilson G."/>
            <person name="Kumar K."/>
            <person name="McCouch S."/>
            <person name="Juretic N."/>
            <person name="Hoen D."/>
            <person name="Wright S."/>
            <person name="Bruskiewich R."/>
            <person name="Bureau T."/>
            <person name="Miyao A."/>
            <person name="Hirochika H."/>
            <person name="Nishikawa T."/>
            <person name="Kadowaki K."/>
            <person name="Sugiura M."/>
            <person name="Burr B."/>
            <person name="Sasaki T."/>
        </authorList>
    </citation>
    <scope>NUCLEOTIDE SEQUENCE [LARGE SCALE GENOMIC DNA]</scope>
    <source>
        <strain evidence="11">cv. Nipponbare</strain>
    </source>
</reference>
<keyword evidence="3" id="KW-1003">Cell membrane</keyword>
<dbReference type="PROSITE" id="PS50213">
    <property type="entry name" value="FAS1"/>
    <property type="match status" value="1"/>
</dbReference>
<proteinExistence type="inferred from homology"/>
<feature type="region of interest" description="Disordered" evidence="8">
    <location>
        <begin position="217"/>
        <end position="243"/>
    </location>
</feature>
<gene>
    <name evidence="10" type="ordered locus">Os04g0472200</name>
</gene>
<evidence type="ECO:0000256" key="4">
    <source>
        <dbReference type="ARBA" id="ARBA00022622"/>
    </source>
</evidence>
<organism evidence="10 11">
    <name type="scientific">Oryza sativa subsp. japonica</name>
    <name type="common">Rice</name>
    <dbReference type="NCBI Taxonomy" id="39947"/>
    <lineage>
        <taxon>Eukaryota</taxon>
        <taxon>Viridiplantae</taxon>
        <taxon>Streptophyta</taxon>
        <taxon>Embryophyta</taxon>
        <taxon>Tracheophyta</taxon>
        <taxon>Spermatophyta</taxon>
        <taxon>Magnoliopsida</taxon>
        <taxon>Liliopsida</taxon>
        <taxon>Poales</taxon>
        <taxon>Poaceae</taxon>
        <taxon>BOP clade</taxon>
        <taxon>Oryzoideae</taxon>
        <taxon>Oryzeae</taxon>
        <taxon>Oryzinae</taxon>
        <taxon>Oryza</taxon>
        <taxon>Oryza sativa</taxon>
    </lineage>
</organism>
<dbReference type="InterPro" id="IPR045003">
    <property type="entry name" value="FLA_A"/>
</dbReference>
<sequence length="272" mass="27316">YVGEISAATMELKSAVLAVAALCLALALLLPRVALSQRLATADAPAPAPAPRHVDLAELLSLAGPYGTFLGYLTKTGVITTFQSQANDTAAGAPGVTVFAPEDSAFAAVGGGAALSNLTADQLRTLMLCHGVPRYHPLSSFSALAASGPAPTFAGGQQYAVNVTDAAGTVRIQSGWATAKLVSSVYSTSPVAVYALNRVLLPEQIFPTAPKVAPVPAPAPAPVHGDKANDGAPGAGELGASDVKSSSCRVGAGRLLAILAVMVSSFSDDIVV</sequence>
<evidence type="ECO:0000256" key="2">
    <source>
        <dbReference type="ARBA" id="ARBA00007843"/>
    </source>
</evidence>
<dbReference type="Gene3D" id="2.30.180.10">
    <property type="entry name" value="FAS1 domain"/>
    <property type="match status" value="1"/>
</dbReference>
<dbReference type="GO" id="GO:0005886">
    <property type="term" value="C:plasma membrane"/>
    <property type="evidence" value="ECO:0007669"/>
    <property type="project" value="UniProtKB-SubCell"/>
</dbReference>
<keyword evidence="4" id="KW-0336">GPI-anchor</keyword>
<evidence type="ECO:0000256" key="3">
    <source>
        <dbReference type="ARBA" id="ARBA00022475"/>
    </source>
</evidence>
<comment type="subcellular location">
    <subcellularLocation>
        <location evidence="1">Cell membrane</location>
        <topology evidence="1">Lipid-anchor</topology>
        <topology evidence="1">GPI-anchor</topology>
    </subcellularLocation>
</comment>
<dbReference type="InterPro" id="IPR036378">
    <property type="entry name" value="FAS1_dom_sf"/>
</dbReference>
<dbReference type="Proteomes" id="UP000000763">
    <property type="component" value="Chromosome 4"/>
</dbReference>
<dbReference type="PANTHER" id="PTHR32077:SF43">
    <property type="entry name" value="OS04G0472200 PROTEIN"/>
    <property type="match status" value="1"/>
</dbReference>
<evidence type="ECO:0000256" key="1">
    <source>
        <dbReference type="ARBA" id="ARBA00004609"/>
    </source>
</evidence>
<keyword evidence="5" id="KW-0732">Signal</keyword>
<dbReference type="PANTHER" id="PTHR32077">
    <property type="entry name" value="FASCICLIN-LIKE ARABINOGALACTAN PROTEIN"/>
    <property type="match status" value="1"/>
</dbReference>
<feature type="domain" description="FAS1" evidence="9">
    <location>
        <begin position="53"/>
        <end position="200"/>
    </location>
</feature>
<accession>Q0JCG4</accession>
<keyword evidence="4" id="KW-0325">Glycoprotein</keyword>
<comment type="function">
    <text evidence="7">May be a cell surface adhesion protein.</text>
</comment>
<comment type="similarity">
    <text evidence="2">Belongs to the fasciclin-like AGP family.</text>
</comment>